<dbReference type="OrthoDB" id="10575266at2759"/>
<evidence type="ECO:0000313" key="2">
    <source>
        <dbReference type="Proteomes" id="UP000789524"/>
    </source>
</evidence>
<keyword evidence="2" id="KW-1185">Reference proteome</keyword>
<comment type="caution">
    <text evidence="1">The sequence shown here is derived from an EMBL/GenBank/DDBJ whole genome shotgun (WGS) entry which is preliminary data.</text>
</comment>
<protein>
    <submittedName>
        <fullName evidence="1">(African queen) hypothetical protein</fullName>
    </submittedName>
</protein>
<evidence type="ECO:0000313" key="1">
    <source>
        <dbReference type="EMBL" id="CAG9575588.1"/>
    </source>
</evidence>
<proteinExistence type="predicted"/>
<organism evidence="1 2">
    <name type="scientific">Danaus chrysippus</name>
    <name type="common">African queen</name>
    <dbReference type="NCBI Taxonomy" id="151541"/>
    <lineage>
        <taxon>Eukaryota</taxon>
        <taxon>Metazoa</taxon>
        <taxon>Ecdysozoa</taxon>
        <taxon>Arthropoda</taxon>
        <taxon>Hexapoda</taxon>
        <taxon>Insecta</taxon>
        <taxon>Pterygota</taxon>
        <taxon>Neoptera</taxon>
        <taxon>Endopterygota</taxon>
        <taxon>Lepidoptera</taxon>
        <taxon>Glossata</taxon>
        <taxon>Ditrysia</taxon>
        <taxon>Papilionoidea</taxon>
        <taxon>Nymphalidae</taxon>
        <taxon>Danainae</taxon>
        <taxon>Danaini</taxon>
        <taxon>Danaina</taxon>
        <taxon>Danaus</taxon>
        <taxon>Anosia</taxon>
    </lineage>
</organism>
<dbReference type="Proteomes" id="UP000789524">
    <property type="component" value="Unassembled WGS sequence"/>
</dbReference>
<dbReference type="EMBL" id="CAKASE010000074">
    <property type="protein sequence ID" value="CAG9575588.1"/>
    <property type="molecule type" value="Genomic_DNA"/>
</dbReference>
<reference evidence="1" key="1">
    <citation type="submission" date="2021-09" db="EMBL/GenBank/DDBJ databases">
        <authorList>
            <person name="Martin H S."/>
        </authorList>
    </citation>
    <scope>NUCLEOTIDE SEQUENCE</scope>
</reference>
<accession>A0A8J2R0A0</accession>
<name>A0A8J2R0A0_9NEOP</name>
<dbReference type="AlphaFoldDB" id="A0A8J2R0A0"/>
<sequence>MYLFRSDVNICIPVTALIPLSLSANYSGAKTPSAPVKGTFTSSSEVRGHGWECRRQLGDIFGDIELSPLPTTSLLGKLRGLRNRSCVQTSTSRTQTNK</sequence>
<gene>
    <name evidence="1" type="ORF">DCHRY22_LOCUS11461</name>
</gene>